<dbReference type="InterPro" id="IPR027417">
    <property type="entry name" value="P-loop_NTPase"/>
</dbReference>
<dbReference type="SUPFAM" id="SSF52540">
    <property type="entry name" value="P-loop containing nucleoside triphosphate hydrolases"/>
    <property type="match status" value="1"/>
</dbReference>
<feature type="transmembrane region" description="Helical" evidence="9">
    <location>
        <begin position="160"/>
        <end position="180"/>
    </location>
</feature>
<proteinExistence type="predicted"/>
<feature type="domain" description="ABC transmembrane type-1" evidence="11">
    <location>
        <begin position="19"/>
        <end position="301"/>
    </location>
</feature>
<keyword evidence="6 12" id="KW-0067">ATP-binding</keyword>
<dbReference type="InterPro" id="IPR003593">
    <property type="entry name" value="AAA+_ATPase"/>
</dbReference>
<dbReference type="SMART" id="SM00382">
    <property type="entry name" value="AAA"/>
    <property type="match status" value="1"/>
</dbReference>
<comment type="caution">
    <text evidence="12">The sequence shown here is derived from an EMBL/GenBank/DDBJ whole genome shotgun (WGS) entry which is preliminary data.</text>
</comment>
<keyword evidence="2" id="KW-0813">Transport</keyword>
<dbReference type="AlphaFoldDB" id="A0A7X6DL88"/>
<keyword evidence="8 9" id="KW-0472">Membrane</keyword>
<feature type="transmembrane region" description="Helical" evidence="9">
    <location>
        <begin position="239"/>
        <end position="263"/>
    </location>
</feature>
<keyword evidence="4 9" id="KW-0812">Transmembrane</keyword>
<dbReference type="PROSITE" id="PS50929">
    <property type="entry name" value="ABC_TM1F"/>
    <property type="match status" value="1"/>
</dbReference>
<evidence type="ECO:0000259" key="10">
    <source>
        <dbReference type="PROSITE" id="PS50893"/>
    </source>
</evidence>
<dbReference type="Pfam" id="PF00664">
    <property type="entry name" value="ABC_membrane"/>
    <property type="match status" value="1"/>
</dbReference>
<dbReference type="CDD" id="cd18778">
    <property type="entry name" value="ABC_6TM_exporter_like"/>
    <property type="match status" value="1"/>
</dbReference>
<keyword evidence="13" id="KW-1185">Reference proteome</keyword>
<dbReference type="FunFam" id="1.20.1560.10:FF:000011">
    <property type="entry name" value="Multidrug ABC transporter ATP-binding protein"/>
    <property type="match status" value="1"/>
</dbReference>
<dbReference type="PANTHER" id="PTHR43394">
    <property type="entry name" value="ATP-DEPENDENT PERMEASE MDL1, MITOCHONDRIAL"/>
    <property type="match status" value="1"/>
</dbReference>
<evidence type="ECO:0000256" key="1">
    <source>
        <dbReference type="ARBA" id="ARBA00004651"/>
    </source>
</evidence>
<name>A0A7X6DL88_9BACT</name>
<dbReference type="Gene3D" id="3.40.50.300">
    <property type="entry name" value="P-loop containing nucleotide triphosphate hydrolases"/>
    <property type="match status" value="1"/>
</dbReference>
<dbReference type="RefSeq" id="WP_168057555.1">
    <property type="nucleotide sequence ID" value="NZ_VTOW01000001.1"/>
</dbReference>
<evidence type="ECO:0000256" key="3">
    <source>
        <dbReference type="ARBA" id="ARBA00022475"/>
    </source>
</evidence>
<dbReference type="EMBL" id="VTOW01000001">
    <property type="protein sequence ID" value="NKE69239.1"/>
    <property type="molecule type" value="Genomic_DNA"/>
</dbReference>
<keyword evidence="5" id="KW-0547">Nucleotide-binding</keyword>
<dbReference type="PANTHER" id="PTHR43394:SF1">
    <property type="entry name" value="ATP-BINDING CASSETTE SUB-FAMILY B MEMBER 10, MITOCHONDRIAL"/>
    <property type="match status" value="1"/>
</dbReference>
<organism evidence="12 13">
    <name type="scientific">Candidatus Manganitrophus noduliformans</name>
    <dbReference type="NCBI Taxonomy" id="2606439"/>
    <lineage>
        <taxon>Bacteria</taxon>
        <taxon>Pseudomonadati</taxon>
        <taxon>Nitrospirota</taxon>
        <taxon>Nitrospiria</taxon>
        <taxon>Candidatus Troglogloeales</taxon>
        <taxon>Candidatus Manganitrophaceae</taxon>
        <taxon>Candidatus Manganitrophus</taxon>
    </lineage>
</organism>
<dbReference type="GO" id="GO:0015421">
    <property type="term" value="F:ABC-type oligopeptide transporter activity"/>
    <property type="evidence" value="ECO:0007669"/>
    <property type="project" value="TreeGrafter"/>
</dbReference>
<dbReference type="InterPro" id="IPR039421">
    <property type="entry name" value="Type_1_exporter"/>
</dbReference>
<evidence type="ECO:0000256" key="6">
    <source>
        <dbReference type="ARBA" id="ARBA00022840"/>
    </source>
</evidence>
<accession>A0A7X6DL88</accession>
<dbReference type="Pfam" id="PF00005">
    <property type="entry name" value="ABC_tran"/>
    <property type="match status" value="1"/>
</dbReference>
<evidence type="ECO:0000256" key="7">
    <source>
        <dbReference type="ARBA" id="ARBA00022989"/>
    </source>
</evidence>
<dbReference type="InterPro" id="IPR011527">
    <property type="entry name" value="ABC1_TM_dom"/>
</dbReference>
<dbReference type="SUPFAM" id="SSF90123">
    <property type="entry name" value="ABC transporter transmembrane region"/>
    <property type="match status" value="1"/>
</dbReference>
<feature type="domain" description="ABC transporter" evidence="10">
    <location>
        <begin position="336"/>
        <end position="570"/>
    </location>
</feature>
<dbReference type="Gene3D" id="1.20.1560.10">
    <property type="entry name" value="ABC transporter type 1, transmembrane domain"/>
    <property type="match status" value="1"/>
</dbReference>
<gene>
    <name evidence="12" type="ORF">MNODULE_00535</name>
</gene>
<keyword evidence="3" id="KW-1003">Cell membrane</keyword>
<feature type="transmembrane region" description="Helical" evidence="9">
    <location>
        <begin position="136"/>
        <end position="154"/>
    </location>
</feature>
<dbReference type="GO" id="GO:0005886">
    <property type="term" value="C:plasma membrane"/>
    <property type="evidence" value="ECO:0007669"/>
    <property type="project" value="UniProtKB-SubCell"/>
</dbReference>
<evidence type="ECO:0000256" key="9">
    <source>
        <dbReference type="SAM" id="Phobius"/>
    </source>
</evidence>
<dbReference type="GO" id="GO:0016887">
    <property type="term" value="F:ATP hydrolysis activity"/>
    <property type="evidence" value="ECO:0007669"/>
    <property type="project" value="InterPro"/>
</dbReference>
<dbReference type="InterPro" id="IPR003439">
    <property type="entry name" value="ABC_transporter-like_ATP-bd"/>
</dbReference>
<dbReference type="PROSITE" id="PS50893">
    <property type="entry name" value="ABC_TRANSPORTER_2"/>
    <property type="match status" value="1"/>
</dbReference>
<dbReference type="Proteomes" id="UP000534783">
    <property type="component" value="Unassembled WGS sequence"/>
</dbReference>
<dbReference type="GO" id="GO:0005524">
    <property type="term" value="F:ATP binding"/>
    <property type="evidence" value="ECO:0007669"/>
    <property type="project" value="UniProtKB-KW"/>
</dbReference>
<evidence type="ECO:0000256" key="5">
    <source>
        <dbReference type="ARBA" id="ARBA00022741"/>
    </source>
</evidence>
<dbReference type="InterPro" id="IPR036640">
    <property type="entry name" value="ABC1_TM_sf"/>
</dbReference>
<evidence type="ECO:0000259" key="11">
    <source>
        <dbReference type="PROSITE" id="PS50929"/>
    </source>
</evidence>
<evidence type="ECO:0000313" key="13">
    <source>
        <dbReference type="Proteomes" id="UP000534783"/>
    </source>
</evidence>
<reference evidence="12 13" key="1">
    <citation type="journal article" date="2020" name="Nature">
        <title>Bacterial chemolithoautotrophy via manganese oxidation.</title>
        <authorList>
            <person name="Yu H."/>
            <person name="Leadbetter J.R."/>
        </authorList>
    </citation>
    <scope>NUCLEOTIDE SEQUENCE [LARGE SCALE GENOMIC DNA]</scope>
    <source>
        <strain evidence="12 13">Mn-1</strain>
    </source>
</reference>
<evidence type="ECO:0000256" key="2">
    <source>
        <dbReference type="ARBA" id="ARBA00022448"/>
    </source>
</evidence>
<evidence type="ECO:0000256" key="8">
    <source>
        <dbReference type="ARBA" id="ARBA00023136"/>
    </source>
</evidence>
<comment type="subcellular location">
    <subcellularLocation>
        <location evidence="1">Cell membrane</location>
        <topology evidence="1">Multi-pass membrane protein</topology>
    </subcellularLocation>
</comment>
<evidence type="ECO:0000256" key="4">
    <source>
        <dbReference type="ARBA" id="ARBA00022692"/>
    </source>
</evidence>
<sequence>MKFILRVLAFIKPYKGLAALTLGAAILTTLMDLIPPWLIKVVIDEGVGSGNTRLILFLTLGMIGVFSVKALSNTARIRLNNVFEQKVIYDIRNTVYRATQRLSISYFENRSTGEIMSRINNDVENMERIFIDGIEHLLIAALTLIGITVVLFSIQWQLALVAMIPLPILAFSAVLFTRRIHHCYKNVRQRLGDLNALLQDSISGIRETMIFNRQSHEAKRFAEKSAACRDGSLEVARLWSYYSPGMAFLASMGTVLILGFGSYKVSTGAMTVGELVAFFAYAALFYAPINQIHSINHMLQHAIAAGERVFEIIDTKPEVAEPETPIVLPARLQGFVRFNNVSFQYVSDLPVLRQIDFAASPGETVALVGATGSGKTTIVSLLMRFYDVQGGSVTIDGFDVRAMSLATLRDQIGLVRQEPFLFNGTVRENIAYGDLTASEEQVIAAATAACADDFIRQLPEGYNTWIGERGVKLSIGQKQRLAFARAFLKNPPIIIFDEGTSAVDAETEGSIQEAMKNLFANRTTLIVAHRLSSLRTADRILVIDQGRIVESGTHEALIRDNGAYATLFEAQLQL</sequence>
<feature type="transmembrane region" description="Helical" evidence="9">
    <location>
        <begin position="55"/>
        <end position="72"/>
    </location>
</feature>
<protein>
    <submittedName>
        <fullName evidence="12">ABC transporter ATP-binding protein</fullName>
    </submittedName>
</protein>
<dbReference type="FunFam" id="3.40.50.300:FF:000287">
    <property type="entry name" value="Multidrug ABC transporter ATP-binding protein"/>
    <property type="match status" value="1"/>
</dbReference>
<evidence type="ECO:0000313" key="12">
    <source>
        <dbReference type="EMBL" id="NKE69239.1"/>
    </source>
</evidence>
<keyword evidence="7 9" id="KW-1133">Transmembrane helix</keyword>
<feature type="transmembrane region" description="Helical" evidence="9">
    <location>
        <begin position="269"/>
        <end position="289"/>
    </location>
</feature>